<dbReference type="SMART" id="SM00060">
    <property type="entry name" value="FN3"/>
    <property type="match status" value="1"/>
</dbReference>
<dbReference type="PRINTS" id="PR00014">
    <property type="entry name" value="FNTYPEIII"/>
</dbReference>
<dbReference type="GO" id="GO:0005737">
    <property type="term" value="C:cytoplasm"/>
    <property type="evidence" value="ECO:0007669"/>
    <property type="project" value="UniProtKB-SubCell"/>
</dbReference>
<dbReference type="Gene3D" id="2.60.40.10">
    <property type="entry name" value="Immunoglobulins"/>
    <property type="match status" value="2"/>
</dbReference>
<evidence type="ECO:0000256" key="6">
    <source>
        <dbReference type="ARBA" id="ARBA00023157"/>
    </source>
</evidence>
<evidence type="ECO:0000256" key="10">
    <source>
        <dbReference type="SAM" id="MobiDB-lite"/>
    </source>
</evidence>
<dbReference type="InterPro" id="IPR003599">
    <property type="entry name" value="Ig_sub"/>
</dbReference>
<dbReference type="InterPro" id="IPR036236">
    <property type="entry name" value="Znf_C2H2_sf"/>
</dbReference>
<keyword evidence="6" id="KW-1015">Disulfide bond</keyword>
<dbReference type="InterPro" id="IPR036179">
    <property type="entry name" value="Ig-like_dom_sf"/>
</dbReference>
<dbReference type="CDD" id="cd00063">
    <property type="entry name" value="FN3"/>
    <property type="match status" value="1"/>
</dbReference>
<dbReference type="PROSITE" id="PS50853">
    <property type="entry name" value="FN3"/>
    <property type="match status" value="1"/>
</dbReference>
<dbReference type="Pfam" id="PF07679">
    <property type="entry name" value="I-set"/>
    <property type="match status" value="1"/>
</dbReference>
<dbReference type="InterPro" id="IPR036116">
    <property type="entry name" value="FN3_sf"/>
</dbReference>
<dbReference type="InterPro" id="IPR013087">
    <property type="entry name" value="Znf_C2H2_type"/>
</dbReference>
<evidence type="ECO:0000256" key="7">
    <source>
        <dbReference type="ARBA" id="ARBA00023242"/>
    </source>
</evidence>
<dbReference type="GO" id="GO:0005634">
    <property type="term" value="C:nucleus"/>
    <property type="evidence" value="ECO:0007669"/>
    <property type="project" value="UniProtKB-SubCell"/>
</dbReference>
<dbReference type="InterPro" id="IPR007110">
    <property type="entry name" value="Ig-like_dom"/>
</dbReference>
<dbReference type="SMART" id="SM00409">
    <property type="entry name" value="IG"/>
    <property type="match status" value="1"/>
</dbReference>
<evidence type="ECO:0000256" key="1">
    <source>
        <dbReference type="ARBA" id="ARBA00004123"/>
    </source>
</evidence>
<evidence type="ECO:0000259" key="12">
    <source>
        <dbReference type="PROSITE" id="PS50835"/>
    </source>
</evidence>
<organism evidence="14 15">
    <name type="scientific">Heterodera trifolii</name>
    <dbReference type="NCBI Taxonomy" id="157864"/>
    <lineage>
        <taxon>Eukaryota</taxon>
        <taxon>Metazoa</taxon>
        <taxon>Ecdysozoa</taxon>
        <taxon>Nematoda</taxon>
        <taxon>Chromadorea</taxon>
        <taxon>Rhabditida</taxon>
        <taxon>Tylenchina</taxon>
        <taxon>Tylenchomorpha</taxon>
        <taxon>Tylenchoidea</taxon>
        <taxon>Heteroderidae</taxon>
        <taxon>Heteroderinae</taxon>
        <taxon>Heterodera</taxon>
    </lineage>
</organism>
<keyword evidence="8" id="KW-0393">Immunoglobulin domain</keyword>
<dbReference type="GO" id="GO:0008270">
    <property type="term" value="F:zinc ion binding"/>
    <property type="evidence" value="ECO:0007669"/>
    <property type="project" value="UniProtKB-KW"/>
</dbReference>
<proteinExistence type="inferred from homology"/>
<dbReference type="InterPro" id="IPR003961">
    <property type="entry name" value="FN3_dom"/>
</dbReference>
<feature type="compositionally biased region" description="Basic and acidic residues" evidence="10">
    <location>
        <begin position="325"/>
        <end position="335"/>
    </location>
</feature>
<evidence type="ECO:0000256" key="5">
    <source>
        <dbReference type="ARBA" id="ARBA00022737"/>
    </source>
</evidence>
<feature type="domain" description="C2H2-type" evidence="11">
    <location>
        <begin position="4"/>
        <end position="32"/>
    </location>
</feature>
<evidence type="ECO:0000313" key="14">
    <source>
        <dbReference type="EMBL" id="KAL3116252.1"/>
    </source>
</evidence>
<evidence type="ECO:0000256" key="2">
    <source>
        <dbReference type="ARBA" id="ARBA00004496"/>
    </source>
</evidence>
<dbReference type="SUPFAM" id="SSF48726">
    <property type="entry name" value="Immunoglobulin"/>
    <property type="match status" value="1"/>
</dbReference>
<dbReference type="Pfam" id="PF00041">
    <property type="entry name" value="fn3"/>
    <property type="match status" value="1"/>
</dbReference>
<feature type="region of interest" description="Disordered" evidence="10">
    <location>
        <begin position="324"/>
        <end position="348"/>
    </location>
</feature>
<dbReference type="PROSITE" id="PS50157">
    <property type="entry name" value="ZINC_FINGER_C2H2_2"/>
    <property type="match status" value="2"/>
</dbReference>
<dbReference type="PANTHER" id="PTHR13817:SF73">
    <property type="entry name" value="FIBRONECTIN TYPE-III DOMAIN-CONTAINING PROTEIN"/>
    <property type="match status" value="1"/>
</dbReference>
<name>A0ABD2LLY5_9BILA</name>
<dbReference type="InterPro" id="IPR050964">
    <property type="entry name" value="Striated_Muscle_Regulatory"/>
</dbReference>
<keyword evidence="15" id="KW-1185">Reference proteome</keyword>
<evidence type="ECO:0000256" key="8">
    <source>
        <dbReference type="ARBA" id="ARBA00023319"/>
    </source>
</evidence>
<evidence type="ECO:0000256" key="4">
    <source>
        <dbReference type="ARBA" id="ARBA00022490"/>
    </source>
</evidence>
<comment type="subcellular location">
    <subcellularLocation>
        <location evidence="2">Cytoplasm</location>
    </subcellularLocation>
    <subcellularLocation>
        <location evidence="1">Nucleus</location>
    </subcellularLocation>
</comment>
<dbReference type="InterPro" id="IPR013783">
    <property type="entry name" value="Ig-like_fold"/>
</dbReference>
<dbReference type="EMBL" id="JBICBT010000360">
    <property type="protein sequence ID" value="KAL3116252.1"/>
    <property type="molecule type" value="Genomic_DNA"/>
</dbReference>
<dbReference type="PROSITE" id="PS50835">
    <property type="entry name" value="IG_LIKE"/>
    <property type="match status" value="1"/>
</dbReference>
<feature type="domain" description="C2H2-type" evidence="11">
    <location>
        <begin position="46"/>
        <end position="73"/>
    </location>
</feature>
<evidence type="ECO:0000259" key="13">
    <source>
        <dbReference type="PROSITE" id="PS50853"/>
    </source>
</evidence>
<keyword evidence="9" id="KW-0862">Zinc</keyword>
<evidence type="ECO:0000256" key="3">
    <source>
        <dbReference type="ARBA" id="ARBA00006692"/>
    </source>
</evidence>
<keyword evidence="9" id="KW-0863">Zinc-finger</keyword>
<keyword evidence="5" id="KW-0677">Repeat</keyword>
<dbReference type="AlphaFoldDB" id="A0ABD2LLY5"/>
<dbReference type="PROSITE" id="PS00028">
    <property type="entry name" value="ZINC_FINGER_C2H2_1"/>
    <property type="match status" value="2"/>
</dbReference>
<gene>
    <name evidence="14" type="ORF">niasHT_004423</name>
</gene>
<feature type="domain" description="Ig-like" evidence="12">
    <location>
        <begin position="469"/>
        <end position="551"/>
    </location>
</feature>
<comment type="similarity">
    <text evidence="3">Belongs to the protein kinase superfamily. CAMK Ser/Thr protein kinase family.</text>
</comment>
<dbReference type="SMART" id="SM00355">
    <property type="entry name" value="ZnF_C2H2"/>
    <property type="match status" value="3"/>
</dbReference>
<keyword evidence="4" id="KW-0963">Cytoplasm</keyword>
<feature type="domain" description="Fibronectin type-III" evidence="13">
    <location>
        <begin position="174"/>
        <end position="281"/>
    </location>
</feature>
<feature type="region of interest" description="Disordered" evidence="10">
    <location>
        <begin position="389"/>
        <end position="415"/>
    </location>
</feature>
<dbReference type="PANTHER" id="PTHR13817">
    <property type="entry name" value="TITIN"/>
    <property type="match status" value="1"/>
</dbReference>
<dbReference type="Proteomes" id="UP001620626">
    <property type="component" value="Unassembled WGS sequence"/>
</dbReference>
<evidence type="ECO:0000313" key="15">
    <source>
        <dbReference type="Proteomes" id="UP001620626"/>
    </source>
</evidence>
<sequence>MYRYKCHFCPNTFEDAKGRASHCNKAHKGQQAPKVVVTPPPPDERYVCQQCPEFFPSEISRKNHERWHGADETQKCPHCTFSCKTPKTITKHLTSHFRTNEGGGGGTEFGIVEAALRRANAEHELRPNDEHETESSDVDEDEFVVESDDDIPAVEVRCADERLLAKAPLNVPMRPGPPKPLYTTDNAIMLQWTRPLRDRGTPITDYELQIRERGTKLWEKASTTNAALWEKEAFGNVPDTRFKVTRVEPQHMYEFRVAAVNAAGRGEWSDNSVPIAATQSSCKPLITKGLFACDMTVLVGEQAKLLVPYAAISSRRKFLWSKNGEAMDPRHDPRANKHKTGGKHSHPAVLPEMRTIGHRHLFHGIVNDFGSASVDLRLKVVDRPALPEGSLKERTASGSGRRRVGSTAEDRPAQAAAAACAAGEEAPDEVDKNEEKRQDMAVVTKRMAILDLSTSGTPARSQVSVVEEPFVVPLKSQRAAEKENATFECHVNDKEIDVKWFHDGAKIGMDGRHIKQRAGCRRRLLITNVLIEDHGEYKCTTKDDETMAQLIVDPKFVKKSGAQADDMVGR</sequence>
<comment type="caution">
    <text evidence="14">The sequence shown here is derived from an EMBL/GenBank/DDBJ whole genome shotgun (WGS) entry which is preliminary data.</text>
</comment>
<dbReference type="SUPFAM" id="SSF57667">
    <property type="entry name" value="beta-beta-alpha zinc fingers"/>
    <property type="match status" value="1"/>
</dbReference>
<evidence type="ECO:0000259" key="11">
    <source>
        <dbReference type="PROSITE" id="PS50157"/>
    </source>
</evidence>
<keyword evidence="7" id="KW-0539">Nucleus</keyword>
<dbReference type="SUPFAM" id="SSF49265">
    <property type="entry name" value="Fibronectin type III"/>
    <property type="match status" value="1"/>
</dbReference>
<accession>A0ABD2LLY5</accession>
<reference evidence="14 15" key="1">
    <citation type="submission" date="2024-10" db="EMBL/GenBank/DDBJ databases">
        <authorList>
            <person name="Kim D."/>
        </authorList>
    </citation>
    <scope>NUCLEOTIDE SEQUENCE [LARGE SCALE GENOMIC DNA]</scope>
    <source>
        <strain evidence="14">BH-2024</strain>
    </source>
</reference>
<dbReference type="Gene3D" id="3.30.160.60">
    <property type="entry name" value="Classic Zinc Finger"/>
    <property type="match status" value="1"/>
</dbReference>
<dbReference type="FunFam" id="2.60.40.10:FF:000050">
    <property type="entry name" value="Titin isoform B"/>
    <property type="match status" value="1"/>
</dbReference>
<feature type="compositionally biased region" description="Basic residues" evidence="10">
    <location>
        <begin position="336"/>
        <end position="346"/>
    </location>
</feature>
<keyword evidence="9" id="KW-0479">Metal-binding</keyword>
<dbReference type="InterPro" id="IPR013098">
    <property type="entry name" value="Ig_I-set"/>
</dbReference>
<protein>
    <submittedName>
        <fullName evidence="14">Uncharacterized protein</fullName>
    </submittedName>
</protein>
<evidence type="ECO:0000256" key="9">
    <source>
        <dbReference type="PROSITE-ProRule" id="PRU00042"/>
    </source>
</evidence>